<name>A0A8S5Q7N3_9CAUD</name>
<sequence length="30" mass="3274">MSSFAYSVRSCFSIAGNSNIIYIILPTSCQ</sequence>
<dbReference type="EMBL" id="BK015603">
    <property type="protein sequence ID" value="DAE15343.1"/>
    <property type="molecule type" value="Genomic_DNA"/>
</dbReference>
<reference evidence="1" key="1">
    <citation type="journal article" date="2021" name="Proc. Natl. Acad. Sci. U.S.A.">
        <title>A Catalog of Tens of Thousands of Viruses from Human Metagenomes Reveals Hidden Associations with Chronic Diseases.</title>
        <authorList>
            <person name="Tisza M.J."/>
            <person name="Buck C.B."/>
        </authorList>
    </citation>
    <scope>NUCLEOTIDE SEQUENCE</scope>
    <source>
        <strain evidence="1">Ct5qs5</strain>
    </source>
</reference>
<proteinExistence type="predicted"/>
<organism evidence="1">
    <name type="scientific">Siphoviridae sp. ct5qs5</name>
    <dbReference type="NCBI Taxonomy" id="2825339"/>
    <lineage>
        <taxon>Viruses</taxon>
        <taxon>Duplodnaviria</taxon>
        <taxon>Heunggongvirae</taxon>
        <taxon>Uroviricota</taxon>
        <taxon>Caudoviricetes</taxon>
    </lineage>
</organism>
<protein>
    <submittedName>
        <fullName evidence="1">Uncharacterized protein</fullName>
    </submittedName>
</protein>
<accession>A0A8S5Q7N3</accession>
<evidence type="ECO:0000313" key="1">
    <source>
        <dbReference type="EMBL" id="DAE15343.1"/>
    </source>
</evidence>